<dbReference type="PANTHER" id="PTHR43317:SF1">
    <property type="entry name" value="THERMOSPERMINE SYNTHASE ACAULIS5"/>
    <property type="match status" value="1"/>
</dbReference>
<dbReference type="GO" id="GO:0010487">
    <property type="term" value="F:thermospermine synthase activity"/>
    <property type="evidence" value="ECO:0007669"/>
    <property type="project" value="TreeGrafter"/>
</dbReference>
<dbReference type="SUPFAM" id="SSF53335">
    <property type="entry name" value="S-adenosyl-L-methionine-dependent methyltransferases"/>
    <property type="match status" value="1"/>
</dbReference>
<sequence>MAPSSATPSWLLPGYLHVLAFLGGFNVMLLEMCGFRVLQTTFGSSIYVTGVLLALVMIALSVGYFLGGRFSHRFGSLEFLLGVLVSAAVYVFVVDLLLAEAVLDACFHLRETFSGTLTQHVIPPAVATLVLYGPPMLALSHVSPYLIKLLTSQPDLTGSRGVGATAGNLMAVSNVGSIAGTSLPSFVLIPQLGVPTTLGIFLGSLGGVVVAGFLLSRRRAVAAAVASLVLVGVATGPELARARAAASAGDSAPVFSAESLYGNVKIFRSTDRDGDEHLEYMPSRDFVHSNVYPGRPLKDQFTTSYVNMGLARGARRYLVLGVALGGGVAAVLAADPEAQVTAVEIDPLVARLARRFVPALEDPRVRMVVQDARLFLREDTGTYDYIVADVFAGEQIPAHCITQEFFALARERLAEDGVLFLNSNLWDYRITSGLEQPEPSVPVRHVQSALLHAGFASLFQNDFFEHGHIYAFRQPTSLESVRRLLSERALDSRIEPNLRASLAVASLSLMEVPAERRELRPITDAWVPEHQLHLKGNIEQYLVALQDARSRPEWKRVVEQEGAGQLRFISASHYARVGEVFSPGYEGYKAYIQHNGTELCRDVLGWAAQQQGDPYPELLSFVHTRVLKRCERAFTSAELPIPTEGAAPLVRQYAAAATLVDENQGEKALPLLTGLLARRP</sequence>
<feature type="active site" description="Proton acceptor" evidence="4">
    <location>
        <position position="389"/>
    </location>
</feature>
<dbReference type="EMBL" id="MPIN01000005">
    <property type="protein sequence ID" value="OJH38582.1"/>
    <property type="molecule type" value="Genomic_DNA"/>
</dbReference>
<feature type="transmembrane region" description="Helical" evidence="5">
    <location>
        <begin position="317"/>
        <end position="334"/>
    </location>
</feature>
<organism evidence="7 8">
    <name type="scientific">Cystobacter ferrugineus</name>
    <dbReference type="NCBI Taxonomy" id="83449"/>
    <lineage>
        <taxon>Bacteria</taxon>
        <taxon>Pseudomonadati</taxon>
        <taxon>Myxococcota</taxon>
        <taxon>Myxococcia</taxon>
        <taxon>Myxococcales</taxon>
        <taxon>Cystobacterineae</taxon>
        <taxon>Archangiaceae</taxon>
        <taxon>Cystobacter</taxon>
    </lineage>
</organism>
<dbReference type="RefSeq" id="WP_071900030.1">
    <property type="nucleotide sequence ID" value="NZ_MPIN01000005.1"/>
</dbReference>
<feature type="transmembrane region" description="Helical" evidence="5">
    <location>
        <begin position="79"/>
        <end position="103"/>
    </location>
</feature>
<gene>
    <name evidence="7" type="ORF">BON30_20275</name>
</gene>
<feature type="domain" description="PABS" evidence="6">
    <location>
        <begin position="314"/>
        <end position="486"/>
    </location>
</feature>
<dbReference type="PANTHER" id="PTHR43317">
    <property type="entry name" value="THERMOSPERMINE SYNTHASE ACAULIS5"/>
    <property type="match status" value="1"/>
</dbReference>
<feature type="transmembrane region" description="Helical" evidence="5">
    <location>
        <begin position="124"/>
        <end position="147"/>
    </location>
</feature>
<name>A0A1L9B8K5_9BACT</name>
<comment type="similarity">
    <text evidence="1">Belongs to the spermidine/spermine synthase family.</text>
</comment>
<evidence type="ECO:0000259" key="6">
    <source>
        <dbReference type="PROSITE" id="PS51006"/>
    </source>
</evidence>
<evidence type="ECO:0000256" key="1">
    <source>
        <dbReference type="ARBA" id="ARBA00007867"/>
    </source>
</evidence>
<evidence type="ECO:0000313" key="8">
    <source>
        <dbReference type="Proteomes" id="UP000182229"/>
    </source>
</evidence>
<dbReference type="GO" id="GO:0006596">
    <property type="term" value="P:polyamine biosynthetic process"/>
    <property type="evidence" value="ECO:0007669"/>
    <property type="project" value="UniProtKB-UniRule"/>
</dbReference>
<evidence type="ECO:0000256" key="3">
    <source>
        <dbReference type="ARBA" id="ARBA00023115"/>
    </source>
</evidence>
<dbReference type="NCBIfam" id="NF037959">
    <property type="entry name" value="MFS_SpdSyn"/>
    <property type="match status" value="1"/>
</dbReference>
<dbReference type="Pfam" id="PF01564">
    <property type="entry name" value="Spermine_synth"/>
    <property type="match status" value="1"/>
</dbReference>
<evidence type="ECO:0000256" key="5">
    <source>
        <dbReference type="SAM" id="Phobius"/>
    </source>
</evidence>
<keyword evidence="2 4" id="KW-0808">Transferase</keyword>
<keyword evidence="5" id="KW-0812">Transmembrane</keyword>
<reference evidence="7 8" key="2">
    <citation type="submission" date="2016-12" db="EMBL/GenBank/DDBJ databases">
        <title>Draft Genome Sequence of Cystobacter ferrugineus Strain Cbfe23.</title>
        <authorList>
            <person name="Akbar S."/>
            <person name="Dowd S.E."/>
            <person name="Stevens D.C."/>
        </authorList>
    </citation>
    <scope>NUCLEOTIDE SEQUENCE [LARGE SCALE GENOMIC DNA]</scope>
    <source>
        <strain evidence="7 8">Cbfe23</strain>
    </source>
</reference>
<evidence type="ECO:0000256" key="2">
    <source>
        <dbReference type="ARBA" id="ARBA00022679"/>
    </source>
</evidence>
<feature type="transmembrane region" description="Helical" evidence="5">
    <location>
        <begin position="192"/>
        <end position="215"/>
    </location>
</feature>
<evidence type="ECO:0000313" key="7">
    <source>
        <dbReference type="EMBL" id="OJH38582.1"/>
    </source>
</evidence>
<protein>
    <recommendedName>
        <fullName evidence="6">PABS domain-containing protein</fullName>
    </recommendedName>
</protein>
<keyword evidence="5" id="KW-1133">Transmembrane helix</keyword>
<feature type="transmembrane region" description="Helical" evidence="5">
    <location>
        <begin position="46"/>
        <end position="67"/>
    </location>
</feature>
<feature type="transmembrane region" description="Helical" evidence="5">
    <location>
        <begin position="12"/>
        <end position="34"/>
    </location>
</feature>
<proteinExistence type="inferred from homology"/>
<dbReference type="STRING" id="83449.BON30_20275"/>
<dbReference type="CDD" id="cd02440">
    <property type="entry name" value="AdoMet_MTases"/>
    <property type="match status" value="1"/>
</dbReference>
<comment type="caution">
    <text evidence="7">The sequence shown here is derived from an EMBL/GenBank/DDBJ whole genome shotgun (WGS) entry which is preliminary data.</text>
</comment>
<reference evidence="8" key="1">
    <citation type="submission" date="2016-11" db="EMBL/GenBank/DDBJ databases">
        <authorList>
            <person name="Shukria A."/>
            <person name="Stevens D.C."/>
        </authorList>
    </citation>
    <scope>NUCLEOTIDE SEQUENCE [LARGE SCALE GENOMIC DNA]</scope>
    <source>
        <strain evidence="8">Cbfe23</strain>
    </source>
</reference>
<keyword evidence="3 4" id="KW-0620">Polyamine biosynthesis</keyword>
<dbReference type="Gene3D" id="3.40.50.150">
    <property type="entry name" value="Vaccinia Virus protein VP39"/>
    <property type="match status" value="1"/>
</dbReference>
<dbReference type="PROSITE" id="PS51006">
    <property type="entry name" value="PABS_2"/>
    <property type="match status" value="1"/>
</dbReference>
<dbReference type="Proteomes" id="UP000182229">
    <property type="component" value="Unassembled WGS sequence"/>
</dbReference>
<dbReference type="InterPro" id="IPR029063">
    <property type="entry name" value="SAM-dependent_MTases_sf"/>
</dbReference>
<dbReference type="AlphaFoldDB" id="A0A1L9B8K5"/>
<accession>A0A1L9B8K5</accession>
<keyword evidence="5" id="KW-0472">Membrane</keyword>
<evidence type="ECO:0000256" key="4">
    <source>
        <dbReference type="PROSITE-ProRule" id="PRU00354"/>
    </source>
</evidence>
<keyword evidence="8" id="KW-1185">Reference proteome</keyword>
<dbReference type="OrthoDB" id="9761985at2"/>
<dbReference type="InterPro" id="IPR030374">
    <property type="entry name" value="PABS"/>
</dbReference>